<dbReference type="EMBL" id="STGT01000003">
    <property type="protein sequence ID" value="THV13765.1"/>
    <property type="molecule type" value="Genomic_DNA"/>
</dbReference>
<sequence>MADILDQIRSAFDGEDTPRKNLALRKAHDEIELLRVALVRYGDRLRMSTVEPMALQQAIDAAFESTPSPQPREVG</sequence>
<keyword evidence="2" id="KW-1185">Reference proteome</keyword>
<dbReference type="RefSeq" id="WP_136558473.1">
    <property type="nucleotide sequence ID" value="NZ_STGT01000003.1"/>
</dbReference>
<comment type="caution">
    <text evidence="1">The sequence shown here is derived from an EMBL/GenBank/DDBJ whole genome shotgun (WGS) entry which is preliminary data.</text>
</comment>
<protein>
    <submittedName>
        <fullName evidence="1">Uncharacterized protein</fullName>
    </submittedName>
</protein>
<evidence type="ECO:0000313" key="2">
    <source>
        <dbReference type="Proteomes" id="UP000309667"/>
    </source>
</evidence>
<accession>A0ABY2QT44</accession>
<evidence type="ECO:0000313" key="1">
    <source>
        <dbReference type="EMBL" id="THV13765.1"/>
    </source>
</evidence>
<dbReference type="Proteomes" id="UP000309667">
    <property type="component" value="Unassembled WGS sequence"/>
</dbReference>
<name>A0ABY2QT44_9HYPH</name>
<reference evidence="1 2" key="1">
    <citation type="submission" date="2019-04" db="EMBL/GenBank/DDBJ databases">
        <title>Genome sequence of strain 7209-2.</title>
        <authorList>
            <person name="Gao J."/>
            <person name="Sun J."/>
        </authorList>
    </citation>
    <scope>NUCLEOTIDE SEQUENCE [LARGE SCALE GENOMIC DNA]</scope>
    <source>
        <strain evidence="1 2">7209-2</strain>
    </source>
</reference>
<proteinExistence type="predicted"/>
<organism evidence="1 2">
    <name type="scientific">Rhizobium rhizophilum</name>
    <dbReference type="NCBI Taxonomy" id="1850373"/>
    <lineage>
        <taxon>Bacteria</taxon>
        <taxon>Pseudomonadati</taxon>
        <taxon>Pseudomonadota</taxon>
        <taxon>Alphaproteobacteria</taxon>
        <taxon>Hyphomicrobiales</taxon>
        <taxon>Rhizobiaceae</taxon>
        <taxon>Rhizobium/Agrobacterium group</taxon>
        <taxon>Rhizobium</taxon>
    </lineage>
</organism>
<gene>
    <name evidence="1" type="ORF">E9677_12720</name>
</gene>